<evidence type="ECO:0000313" key="1">
    <source>
        <dbReference type="EMBL" id="AZA10349.1"/>
    </source>
</evidence>
<evidence type="ECO:0000313" key="2">
    <source>
        <dbReference type="Proteomes" id="UP000271587"/>
    </source>
</evidence>
<proteinExistence type="predicted"/>
<gene>
    <name evidence="1" type="ORF">CGERO_00040</name>
</gene>
<keyword evidence="2" id="KW-1185">Reference proteome</keyword>
<protein>
    <submittedName>
        <fullName evidence="1">Uncharacterized protein</fullName>
    </submittedName>
</protein>
<dbReference type="AlphaFoldDB" id="A0A3G6IX39"/>
<reference evidence="1 2" key="1">
    <citation type="submission" date="2018-11" db="EMBL/GenBank/DDBJ databases">
        <authorList>
            <person name="Kleinhagauer T."/>
            <person name="Glaeser S.P."/>
            <person name="Spergser J."/>
            <person name="Ruckert C."/>
            <person name="Kaempfer P."/>
            <person name="Busse H.-J."/>
        </authorList>
    </citation>
    <scope>NUCLEOTIDE SEQUENCE [LARGE SCALE GENOMIC DNA]</scope>
    <source>
        <strain evidence="1 2">W8</strain>
    </source>
</reference>
<dbReference type="Proteomes" id="UP000271587">
    <property type="component" value="Chromosome"/>
</dbReference>
<dbReference type="KEGG" id="cgk:CGERO_00040"/>
<sequence length="91" mass="9609">MSASGFVVRGLTPEQVLIIADQLEQPVRNYAGIVALAAASAGQIHGVSVHADIQRAAASLRELTLNIAPLGAENDVFAEVLARVFMDLQLQ</sequence>
<dbReference type="RefSeq" id="WP_123932609.1">
    <property type="nucleotide sequence ID" value="NZ_CP033897.1"/>
</dbReference>
<dbReference type="OrthoDB" id="4428158at2"/>
<name>A0A3G6IX39_9CORY</name>
<dbReference type="EMBL" id="CP033897">
    <property type="protein sequence ID" value="AZA10349.1"/>
    <property type="molecule type" value="Genomic_DNA"/>
</dbReference>
<accession>A0A3G6IX39</accession>
<organism evidence="1 2">
    <name type="scientific">Corynebacterium gerontici</name>
    <dbReference type="NCBI Taxonomy" id="2079234"/>
    <lineage>
        <taxon>Bacteria</taxon>
        <taxon>Bacillati</taxon>
        <taxon>Actinomycetota</taxon>
        <taxon>Actinomycetes</taxon>
        <taxon>Mycobacteriales</taxon>
        <taxon>Corynebacteriaceae</taxon>
        <taxon>Corynebacterium</taxon>
    </lineage>
</organism>